<sequence length="567" mass="61687">MKLSIRTKLVCGFLIITCLLMAANITSLFQMNSLGNTISKVTNNNMQRVIINNNMGQSVKNIESNLLQMMSSTKYSELQTLKENISNEEKVIEDLNSQYKKLPNNSADKKLYFRFWNDWLTLKDQLPSLIEQLESTNKSNLPVKSINYMKYLSRKTSESVTKLVGVNGDEANSEAKLAETRVSSSKMITIILSASGLILALVISIWISRLIGGSIRKITNYVVQVAKGDLTVAAPQIKTGDEAEDLAKNTENLRTSLKEKLSNVISASHHLAATSEQLNASAEQNSKATETITLSVVDIAQSADEQHQTVMQSVESSEKLTQSINDLNDSLHDVSSISSQAIETTEKGEIVVTESIEQMNVIEEKVNNSSKFVFSLGEKSDQIGSIVSIISSISDQTNLLAINAAIEAARSGEAGKGFAVVADEVRRLAEQSSSAAGQISDLIQEIQKVISQAITFMTEGNNAVQKGSQIINDAGTAFKEIRLSIDNMYTSSQKAVSEASVIQAETVHAVQNLSHVSKLAQNSSKHTHEVAASAEEQNASMEEIASATLMLSNLADELQNALSIFKI</sequence>
<dbReference type="PRINTS" id="PR00260">
    <property type="entry name" value="CHEMTRNSDUCR"/>
</dbReference>
<dbReference type="PANTHER" id="PTHR32089">
    <property type="entry name" value="METHYL-ACCEPTING CHEMOTAXIS PROTEIN MCPB"/>
    <property type="match status" value="1"/>
</dbReference>
<dbReference type="PROSITE" id="PS50111">
    <property type="entry name" value="CHEMOTAXIS_TRANSDUC_2"/>
    <property type="match status" value="1"/>
</dbReference>
<accession>A0AAW5EF21</accession>
<dbReference type="GO" id="GO:0006935">
    <property type="term" value="P:chemotaxis"/>
    <property type="evidence" value="ECO:0007669"/>
    <property type="project" value="InterPro"/>
</dbReference>
<dbReference type="GO" id="GO:0004888">
    <property type="term" value="F:transmembrane signaling receptor activity"/>
    <property type="evidence" value="ECO:0007669"/>
    <property type="project" value="InterPro"/>
</dbReference>
<name>A0AAW5EF21_9BACI</name>
<keyword evidence="3" id="KW-0472">Membrane</keyword>
<proteinExistence type="inferred from homology"/>
<evidence type="ECO:0000256" key="3">
    <source>
        <dbReference type="ARBA" id="ARBA00023136"/>
    </source>
</evidence>
<dbReference type="Gene3D" id="6.10.340.10">
    <property type="match status" value="1"/>
</dbReference>
<dbReference type="InterPro" id="IPR004089">
    <property type="entry name" value="MCPsignal_dom"/>
</dbReference>
<dbReference type="GO" id="GO:0007165">
    <property type="term" value="P:signal transduction"/>
    <property type="evidence" value="ECO:0007669"/>
    <property type="project" value="UniProtKB-KW"/>
</dbReference>
<dbReference type="InterPro" id="IPR003660">
    <property type="entry name" value="HAMP_dom"/>
</dbReference>
<dbReference type="InterPro" id="IPR024478">
    <property type="entry name" value="HlyB_4HB_MCP"/>
</dbReference>
<evidence type="ECO:0000259" key="8">
    <source>
        <dbReference type="PROSITE" id="PS50885"/>
    </source>
</evidence>
<reference evidence="9" key="1">
    <citation type="submission" date="2022-02" db="EMBL/GenBank/DDBJ databases">
        <title>Fredinandcohnia quinoae sp. nov. isolated from Chenopodium quinoa seeds.</title>
        <authorList>
            <person name="Saati-Santamaria Z."/>
            <person name="Flores-Felix J.D."/>
            <person name="Igual J.M."/>
            <person name="Velazquez E."/>
            <person name="Garcia-Fraile P."/>
            <person name="Martinez-Molina E."/>
        </authorList>
    </citation>
    <scope>NUCLEOTIDE SEQUENCE</scope>
    <source>
        <strain evidence="9">SECRCQ15</strain>
    </source>
</reference>
<keyword evidence="2" id="KW-1003">Cell membrane</keyword>
<dbReference type="PROSITE" id="PS50885">
    <property type="entry name" value="HAMP"/>
    <property type="match status" value="1"/>
</dbReference>
<organism evidence="9 10">
    <name type="scientific">Fredinandcohnia quinoae</name>
    <dbReference type="NCBI Taxonomy" id="2918902"/>
    <lineage>
        <taxon>Bacteria</taxon>
        <taxon>Bacillati</taxon>
        <taxon>Bacillota</taxon>
        <taxon>Bacilli</taxon>
        <taxon>Bacillales</taxon>
        <taxon>Bacillaceae</taxon>
        <taxon>Fredinandcohnia</taxon>
    </lineage>
</organism>
<evidence type="ECO:0000256" key="4">
    <source>
        <dbReference type="ARBA" id="ARBA00023224"/>
    </source>
</evidence>
<evidence type="ECO:0000259" key="7">
    <source>
        <dbReference type="PROSITE" id="PS50111"/>
    </source>
</evidence>
<comment type="subcellular location">
    <subcellularLocation>
        <location evidence="1">Cell membrane</location>
    </subcellularLocation>
</comment>
<evidence type="ECO:0000256" key="5">
    <source>
        <dbReference type="ARBA" id="ARBA00029447"/>
    </source>
</evidence>
<comment type="caution">
    <text evidence="9">The sequence shown here is derived from an EMBL/GenBank/DDBJ whole genome shotgun (WGS) entry which is preliminary data.</text>
</comment>
<dbReference type="GO" id="GO:0005886">
    <property type="term" value="C:plasma membrane"/>
    <property type="evidence" value="ECO:0007669"/>
    <property type="project" value="UniProtKB-SubCell"/>
</dbReference>
<dbReference type="Pfam" id="PF00015">
    <property type="entry name" value="MCPsignal"/>
    <property type="match status" value="1"/>
</dbReference>
<evidence type="ECO:0000256" key="6">
    <source>
        <dbReference type="PROSITE-ProRule" id="PRU00284"/>
    </source>
</evidence>
<comment type="similarity">
    <text evidence="5">Belongs to the methyl-accepting chemotaxis (MCP) protein family.</text>
</comment>
<dbReference type="PANTHER" id="PTHR32089:SF112">
    <property type="entry name" value="LYSOZYME-LIKE PROTEIN-RELATED"/>
    <property type="match status" value="1"/>
</dbReference>
<dbReference type="EMBL" id="JAKTTI010000055">
    <property type="protein sequence ID" value="MCH1627783.1"/>
    <property type="molecule type" value="Genomic_DNA"/>
</dbReference>
<dbReference type="SUPFAM" id="SSF58104">
    <property type="entry name" value="Methyl-accepting chemotaxis protein (MCP) signaling domain"/>
    <property type="match status" value="1"/>
</dbReference>
<dbReference type="SMART" id="SM00283">
    <property type="entry name" value="MA"/>
    <property type="match status" value="1"/>
</dbReference>
<keyword evidence="10" id="KW-1185">Reference proteome</keyword>
<feature type="domain" description="HAMP" evidence="8">
    <location>
        <begin position="209"/>
        <end position="262"/>
    </location>
</feature>
<evidence type="ECO:0000313" key="9">
    <source>
        <dbReference type="EMBL" id="MCH1627783.1"/>
    </source>
</evidence>
<dbReference type="AlphaFoldDB" id="A0AAW5EF21"/>
<protein>
    <submittedName>
        <fullName evidence="9">Methyl-accepting chemotaxis protein</fullName>
    </submittedName>
</protein>
<evidence type="ECO:0000313" key="10">
    <source>
        <dbReference type="Proteomes" id="UP001431131"/>
    </source>
</evidence>
<dbReference type="RefSeq" id="WP_240257702.1">
    <property type="nucleotide sequence ID" value="NZ_JAKTTI010000055.1"/>
</dbReference>
<keyword evidence="4 6" id="KW-0807">Transducer</keyword>
<feature type="domain" description="Methyl-accepting transducer" evidence="7">
    <location>
        <begin position="281"/>
        <end position="552"/>
    </location>
</feature>
<dbReference type="Gene3D" id="1.10.287.950">
    <property type="entry name" value="Methyl-accepting chemotaxis protein"/>
    <property type="match status" value="1"/>
</dbReference>
<dbReference type="CDD" id="cd06225">
    <property type="entry name" value="HAMP"/>
    <property type="match status" value="1"/>
</dbReference>
<dbReference type="Proteomes" id="UP001431131">
    <property type="component" value="Unassembled WGS sequence"/>
</dbReference>
<evidence type="ECO:0000256" key="1">
    <source>
        <dbReference type="ARBA" id="ARBA00004236"/>
    </source>
</evidence>
<dbReference type="Pfam" id="PF12729">
    <property type="entry name" value="4HB_MCP_1"/>
    <property type="match status" value="1"/>
</dbReference>
<dbReference type="InterPro" id="IPR004090">
    <property type="entry name" value="Chemotax_Me-accpt_rcpt"/>
</dbReference>
<gene>
    <name evidence="9" type="ORF">MJG50_20820</name>
</gene>
<evidence type="ECO:0000256" key="2">
    <source>
        <dbReference type="ARBA" id="ARBA00022475"/>
    </source>
</evidence>